<protein>
    <submittedName>
        <fullName evidence="4">GNAT family N-acetyltransferase</fullName>
    </submittedName>
</protein>
<accession>A0ABU9DFL2</accession>
<reference evidence="4 5" key="1">
    <citation type="submission" date="2024-04" db="EMBL/GenBank/DDBJ databases">
        <title>draft genome sequnece of Paenibacillus filicis.</title>
        <authorList>
            <person name="Kim D.-U."/>
        </authorList>
    </citation>
    <scope>NUCLEOTIDE SEQUENCE [LARGE SCALE GENOMIC DNA]</scope>
    <source>
        <strain evidence="4 5">KACC14197</strain>
    </source>
</reference>
<keyword evidence="1" id="KW-0808">Transferase</keyword>
<dbReference type="PANTHER" id="PTHR43877">
    <property type="entry name" value="AMINOALKYLPHOSPHONATE N-ACETYLTRANSFERASE-RELATED-RELATED"/>
    <property type="match status" value="1"/>
</dbReference>
<gene>
    <name evidence="4" type="ORF">WMW72_07055</name>
</gene>
<keyword evidence="2" id="KW-0012">Acyltransferase</keyword>
<proteinExistence type="predicted"/>
<evidence type="ECO:0000259" key="3">
    <source>
        <dbReference type="PROSITE" id="PS51186"/>
    </source>
</evidence>
<dbReference type="PROSITE" id="PS51186">
    <property type="entry name" value="GNAT"/>
    <property type="match status" value="1"/>
</dbReference>
<evidence type="ECO:0000256" key="2">
    <source>
        <dbReference type="ARBA" id="ARBA00023315"/>
    </source>
</evidence>
<evidence type="ECO:0000313" key="4">
    <source>
        <dbReference type="EMBL" id="MEK8127674.1"/>
    </source>
</evidence>
<dbReference type="Gene3D" id="3.40.630.30">
    <property type="match status" value="1"/>
</dbReference>
<dbReference type="InterPro" id="IPR050832">
    <property type="entry name" value="Bact_Acetyltransf"/>
</dbReference>
<dbReference type="InterPro" id="IPR000182">
    <property type="entry name" value="GNAT_dom"/>
</dbReference>
<dbReference type="InterPro" id="IPR016181">
    <property type="entry name" value="Acyl_CoA_acyltransferase"/>
</dbReference>
<feature type="domain" description="N-acetyltransferase" evidence="3">
    <location>
        <begin position="3"/>
        <end position="168"/>
    </location>
</feature>
<dbReference type="Proteomes" id="UP001469365">
    <property type="component" value="Unassembled WGS sequence"/>
</dbReference>
<sequence length="178" mass="20201">MNVLIRQLHEQDPEVISGAFQDQGWNKPASLYRTYLEEQRSGQRVPIVAEVDGCFAGYVNVLWKSNYPSFQEQAIPEIQDFNVLIQYRRQGIGSRLMDRAEEIVRERSPVAGIGVGLFSDYGHAQILYAKRGYVPDGRGIHNGSGYVQYGEQVRIDDDLTLYLTKQLNESSQKGRLST</sequence>
<evidence type="ECO:0000313" key="5">
    <source>
        <dbReference type="Proteomes" id="UP001469365"/>
    </source>
</evidence>
<evidence type="ECO:0000256" key="1">
    <source>
        <dbReference type="ARBA" id="ARBA00022679"/>
    </source>
</evidence>
<keyword evidence="5" id="KW-1185">Reference proteome</keyword>
<dbReference type="RefSeq" id="WP_341414728.1">
    <property type="nucleotide sequence ID" value="NZ_JBBPCC010000003.1"/>
</dbReference>
<dbReference type="EMBL" id="JBBPCC010000003">
    <property type="protein sequence ID" value="MEK8127674.1"/>
    <property type="molecule type" value="Genomic_DNA"/>
</dbReference>
<name>A0ABU9DFL2_9BACL</name>
<dbReference type="Pfam" id="PF00583">
    <property type="entry name" value="Acetyltransf_1"/>
    <property type="match status" value="1"/>
</dbReference>
<organism evidence="4 5">
    <name type="scientific">Paenibacillus filicis</name>
    <dbReference type="NCBI Taxonomy" id="669464"/>
    <lineage>
        <taxon>Bacteria</taxon>
        <taxon>Bacillati</taxon>
        <taxon>Bacillota</taxon>
        <taxon>Bacilli</taxon>
        <taxon>Bacillales</taxon>
        <taxon>Paenibacillaceae</taxon>
        <taxon>Paenibacillus</taxon>
    </lineage>
</organism>
<dbReference type="CDD" id="cd04301">
    <property type="entry name" value="NAT_SF"/>
    <property type="match status" value="1"/>
</dbReference>
<comment type="caution">
    <text evidence="4">The sequence shown here is derived from an EMBL/GenBank/DDBJ whole genome shotgun (WGS) entry which is preliminary data.</text>
</comment>
<dbReference type="SUPFAM" id="SSF55729">
    <property type="entry name" value="Acyl-CoA N-acyltransferases (Nat)"/>
    <property type="match status" value="1"/>
</dbReference>